<sequence length="427" mass="49623">MNLFIAILTDFSHFIKIIMAMNLFGNFEERINKYKIILIATIIALASGIIYFDEKMKIGSIVYFITTYAVFRMWYAEKRKLLLLFSIWIPFMMSMIDTMFLILVKLFLGLLPFGIKSFEELMASVLSLMFIYTVGYIYRKHYQYGLKKIEYKNLVLLTVLIVVNSIVVMTVAKVATIELSEKHKLVFSGAFIAVIVGIFIQLGAVILLKVSKNVSQERELETKMYLKEQQNYYEYLEEREKNTKKFRHDVRNHLELLTKLINSKQYEEVNDYLEKINIKIDELGNAVSIGNGIAEAIVNKYYYQAIDSGVKMKVSGVLPTECRIDAYDLCTIFSNVLSNAIEAASKSKKKQIYLDCRYNDENIIINIRNTYKDNGQFKNKNLVTTKSDREYHGFGLENVRECVERNNGLIYIEIGKEEFMETISIKR</sequence>
<organism evidence="3 4">
    <name type="scientific">Eubacterium ventriosum</name>
    <dbReference type="NCBI Taxonomy" id="39496"/>
    <lineage>
        <taxon>Bacteria</taxon>
        <taxon>Bacillati</taxon>
        <taxon>Bacillota</taxon>
        <taxon>Clostridia</taxon>
        <taxon>Eubacteriales</taxon>
        <taxon>Eubacteriaceae</taxon>
        <taxon>Eubacterium</taxon>
    </lineage>
</organism>
<accession>A0A413S3R5</accession>
<feature type="domain" description="Sensor histidine kinase NatK-like C-terminal" evidence="2">
    <location>
        <begin position="326"/>
        <end position="425"/>
    </location>
</feature>
<dbReference type="Gene3D" id="3.30.565.10">
    <property type="entry name" value="Histidine kinase-like ATPase, C-terminal domain"/>
    <property type="match status" value="1"/>
</dbReference>
<keyword evidence="1" id="KW-0812">Transmembrane</keyword>
<feature type="transmembrane region" description="Helical" evidence="1">
    <location>
        <begin position="36"/>
        <end position="52"/>
    </location>
</feature>
<dbReference type="PANTHER" id="PTHR40448">
    <property type="entry name" value="TWO-COMPONENT SENSOR HISTIDINE KINASE"/>
    <property type="match status" value="1"/>
</dbReference>
<feature type="transmembrane region" description="Helical" evidence="1">
    <location>
        <begin position="82"/>
        <end position="115"/>
    </location>
</feature>
<dbReference type="GO" id="GO:0042802">
    <property type="term" value="F:identical protein binding"/>
    <property type="evidence" value="ECO:0007669"/>
    <property type="project" value="TreeGrafter"/>
</dbReference>
<comment type="caution">
    <text evidence="3">The sequence shown here is derived from an EMBL/GenBank/DDBJ whole genome shotgun (WGS) entry which is preliminary data.</text>
</comment>
<feature type="transmembrane region" description="Helical" evidence="1">
    <location>
        <begin position="121"/>
        <end position="138"/>
    </location>
</feature>
<dbReference type="EMBL" id="QSFO01000003">
    <property type="protein sequence ID" value="RHA56230.1"/>
    <property type="molecule type" value="Genomic_DNA"/>
</dbReference>
<evidence type="ECO:0000256" key="1">
    <source>
        <dbReference type="SAM" id="Phobius"/>
    </source>
</evidence>
<keyword evidence="1" id="KW-1133">Transmembrane helix</keyword>
<feature type="transmembrane region" description="Helical" evidence="1">
    <location>
        <begin position="154"/>
        <end position="175"/>
    </location>
</feature>
<dbReference type="Pfam" id="PF14501">
    <property type="entry name" value="HATPase_c_5"/>
    <property type="match status" value="1"/>
</dbReference>
<evidence type="ECO:0000259" key="2">
    <source>
        <dbReference type="Pfam" id="PF14501"/>
    </source>
</evidence>
<keyword evidence="1" id="KW-0472">Membrane</keyword>
<dbReference type="RefSeq" id="WP_118024951.1">
    <property type="nucleotide sequence ID" value="NZ_JBGKOJ010000002.1"/>
</dbReference>
<dbReference type="InterPro" id="IPR036890">
    <property type="entry name" value="HATPase_C_sf"/>
</dbReference>
<dbReference type="Proteomes" id="UP000284598">
    <property type="component" value="Unassembled WGS sequence"/>
</dbReference>
<proteinExistence type="predicted"/>
<reference evidence="3 4" key="1">
    <citation type="submission" date="2018-08" db="EMBL/GenBank/DDBJ databases">
        <title>A genome reference for cultivated species of the human gut microbiota.</title>
        <authorList>
            <person name="Zou Y."/>
            <person name="Xue W."/>
            <person name="Luo G."/>
        </authorList>
    </citation>
    <scope>NUCLEOTIDE SEQUENCE [LARGE SCALE GENOMIC DNA]</scope>
    <source>
        <strain evidence="3 4">AM43-2</strain>
    </source>
</reference>
<evidence type="ECO:0000313" key="3">
    <source>
        <dbReference type="EMBL" id="RHA56230.1"/>
    </source>
</evidence>
<feature type="transmembrane region" description="Helical" evidence="1">
    <location>
        <begin position="187"/>
        <end position="208"/>
    </location>
</feature>
<dbReference type="AlphaFoldDB" id="A0A413S3R5"/>
<dbReference type="PANTHER" id="PTHR40448:SF1">
    <property type="entry name" value="TWO-COMPONENT SENSOR HISTIDINE KINASE"/>
    <property type="match status" value="1"/>
</dbReference>
<dbReference type="InterPro" id="IPR032834">
    <property type="entry name" value="NatK-like_C"/>
</dbReference>
<feature type="transmembrane region" description="Helical" evidence="1">
    <location>
        <begin position="6"/>
        <end position="24"/>
    </location>
</feature>
<dbReference type="SUPFAM" id="SSF55874">
    <property type="entry name" value="ATPase domain of HSP90 chaperone/DNA topoisomerase II/histidine kinase"/>
    <property type="match status" value="1"/>
</dbReference>
<gene>
    <name evidence="3" type="ORF">DW929_03860</name>
</gene>
<feature type="transmembrane region" description="Helical" evidence="1">
    <location>
        <begin position="58"/>
        <end position="75"/>
    </location>
</feature>
<evidence type="ECO:0000313" key="4">
    <source>
        <dbReference type="Proteomes" id="UP000284598"/>
    </source>
</evidence>
<protein>
    <submittedName>
        <fullName evidence="3">GHKL domain-containing protein</fullName>
    </submittedName>
</protein>
<name>A0A413S3R5_9FIRM</name>